<dbReference type="OrthoDB" id="9812136at2"/>
<dbReference type="EMBL" id="QGTD01000005">
    <property type="protein sequence ID" value="PWU69575.1"/>
    <property type="molecule type" value="Genomic_DNA"/>
</dbReference>
<accession>A0A317L1N4</accession>
<evidence type="ECO:0000313" key="4">
    <source>
        <dbReference type="Proteomes" id="UP000245624"/>
    </source>
</evidence>
<organism evidence="3 4">
    <name type="scientific">Gracilibacillus dipsosauri</name>
    <dbReference type="NCBI Taxonomy" id="178340"/>
    <lineage>
        <taxon>Bacteria</taxon>
        <taxon>Bacillati</taxon>
        <taxon>Bacillota</taxon>
        <taxon>Bacilli</taxon>
        <taxon>Bacillales</taxon>
        <taxon>Bacillaceae</taxon>
        <taxon>Gracilibacillus</taxon>
    </lineage>
</organism>
<dbReference type="Proteomes" id="UP000245624">
    <property type="component" value="Unassembled WGS sequence"/>
</dbReference>
<feature type="compositionally biased region" description="Polar residues" evidence="1">
    <location>
        <begin position="69"/>
        <end position="79"/>
    </location>
</feature>
<evidence type="ECO:0000256" key="1">
    <source>
        <dbReference type="SAM" id="MobiDB-lite"/>
    </source>
</evidence>
<dbReference type="RefSeq" id="WP_054788679.1">
    <property type="nucleotide sequence ID" value="NZ_QGTD01000005.1"/>
</dbReference>
<reference evidence="3 4" key="1">
    <citation type="submission" date="2018-05" db="EMBL/GenBank/DDBJ databases">
        <title>Genomic analysis of Gracilibacillus dipsosauri DD1 reveals novel features of a salt-tolerant amylase.</title>
        <authorList>
            <person name="Deutch C.E."/>
            <person name="Yang S."/>
        </authorList>
    </citation>
    <scope>NUCLEOTIDE SEQUENCE [LARGE SCALE GENOMIC DNA]</scope>
    <source>
        <strain evidence="3 4">DD1</strain>
    </source>
</reference>
<feature type="transmembrane region" description="Helical" evidence="2">
    <location>
        <begin position="7"/>
        <end position="34"/>
    </location>
</feature>
<proteinExistence type="predicted"/>
<protein>
    <submittedName>
        <fullName evidence="3">DUF378 domain-containing protein</fullName>
    </submittedName>
</protein>
<keyword evidence="2" id="KW-0812">Transmembrane</keyword>
<keyword evidence="4" id="KW-1185">Reference proteome</keyword>
<dbReference type="PANTHER" id="PTHR37304:SF1">
    <property type="entry name" value="MEMBRANE PROTEIN"/>
    <property type="match status" value="1"/>
</dbReference>
<dbReference type="PANTHER" id="PTHR37304">
    <property type="entry name" value="MEMBRANE PROTEIN-RELATED"/>
    <property type="match status" value="1"/>
</dbReference>
<name>A0A317L1N4_9BACI</name>
<feature type="region of interest" description="Disordered" evidence="1">
    <location>
        <begin position="67"/>
        <end position="97"/>
    </location>
</feature>
<comment type="caution">
    <text evidence="3">The sequence shown here is derived from an EMBL/GenBank/DDBJ whole genome shotgun (WGS) entry which is preliminary data.</text>
</comment>
<keyword evidence="2" id="KW-0472">Membrane</keyword>
<dbReference type="AlphaFoldDB" id="A0A317L1N4"/>
<evidence type="ECO:0000256" key="2">
    <source>
        <dbReference type="SAM" id="Phobius"/>
    </source>
</evidence>
<dbReference type="InterPro" id="IPR007211">
    <property type="entry name" value="DUF378"/>
</dbReference>
<gene>
    <name evidence="3" type="ORF">DLJ74_06290</name>
</gene>
<keyword evidence="2" id="KW-1133">Transmembrane helix</keyword>
<sequence>MNTLKRVALALTIIGGINWGLIGFFQFDLVAAMFGGQDSLLSRVIYSLVGISSLYCLTLLFESDEETDTASVESRSLNYGTEFSEDTDISTTTEDKE</sequence>
<dbReference type="Pfam" id="PF04070">
    <property type="entry name" value="DUF378"/>
    <property type="match status" value="1"/>
</dbReference>
<evidence type="ECO:0000313" key="3">
    <source>
        <dbReference type="EMBL" id="PWU69575.1"/>
    </source>
</evidence>
<feature type="transmembrane region" description="Helical" evidence="2">
    <location>
        <begin position="40"/>
        <end position="61"/>
    </location>
</feature>